<evidence type="ECO:0000313" key="2">
    <source>
        <dbReference type="Proteomes" id="UP001595803"/>
    </source>
</evidence>
<sequence length="93" mass="10221">MGIKAGYIIEDSESKYMEEKLQADLASRFSNFITSIRTWINERKVGDVPSITITALDVKNSASLKFGTGDNAVDVRIASLDPDALAKLIDKLE</sequence>
<dbReference type="EMBL" id="JBHRZG010000010">
    <property type="protein sequence ID" value="MFC3833078.1"/>
    <property type="molecule type" value="Genomic_DNA"/>
</dbReference>
<comment type="caution">
    <text evidence="1">The sequence shown here is derived from an EMBL/GenBank/DDBJ whole genome shotgun (WGS) entry which is preliminary data.</text>
</comment>
<dbReference type="Proteomes" id="UP001595803">
    <property type="component" value="Unassembled WGS sequence"/>
</dbReference>
<reference evidence="2" key="1">
    <citation type="journal article" date="2019" name="Int. J. Syst. Evol. Microbiol.">
        <title>The Global Catalogue of Microorganisms (GCM) 10K type strain sequencing project: providing services to taxonomists for standard genome sequencing and annotation.</title>
        <authorList>
            <consortium name="The Broad Institute Genomics Platform"/>
            <consortium name="The Broad Institute Genome Sequencing Center for Infectious Disease"/>
            <person name="Wu L."/>
            <person name="Ma J."/>
        </authorList>
    </citation>
    <scope>NUCLEOTIDE SEQUENCE [LARGE SCALE GENOMIC DNA]</scope>
    <source>
        <strain evidence="2">CCTCC AB 2017081</strain>
    </source>
</reference>
<protein>
    <submittedName>
        <fullName evidence="1">Uncharacterized protein</fullName>
    </submittedName>
</protein>
<dbReference type="RefSeq" id="WP_322472532.1">
    <property type="nucleotide sequence ID" value="NZ_JBHRZG010000010.1"/>
</dbReference>
<evidence type="ECO:0000313" key="1">
    <source>
        <dbReference type="EMBL" id="MFC3833078.1"/>
    </source>
</evidence>
<keyword evidence="2" id="KW-1185">Reference proteome</keyword>
<accession>A0ABV7Z6Y9</accession>
<name>A0ABV7Z6Y9_9DEIO</name>
<proteinExistence type="predicted"/>
<gene>
    <name evidence="1" type="ORF">ACFOSB_09440</name>
</gene>
<organism evidence="1 2">
    <name type="scientific">Deinococcus rufus</name>
    <dbReference type="NCBI Taxonomy" id="2136097"/>
    <lineage>
        <taxon>Bacteria</taxon>
        <taxon>Thermotogati</taxon>
        <taxon>Deinococcota</taxon>
        <taxon>Deinococci</taxon>
        <taxon>Deinococcales</taxon>
        <taxon>Deinococcaceae</taxon>
        <taxon>Deinococcus</taxon>
    </lineage>
</organism>